<sequence length="337" mass="38279">MFKTSEHPYVIRFTVGTRVSDINKHEIPGKKLNFKPFAEIISGNWRSDLLVATTKKLKATGNGWYYLACCKCPRVAKGAPSLYTFSDGHSPETDIYRYKIEFEVVDNGISTIFVFWDRECNELLEISASQLRQTMLQDGISDPLEFPLVLDNLIGHEFAFKVKWQPRWKNASVMTVIQDKETIHKLLAQWEVCKPTTNEVKLFDDQLSQIRESVNEAMLTEEWNIINDLEITSKLNSQLPPSDPSTTMNYTTPEKVKATTSPPISPINEIVKSTPPPPVIPINEIVKSTTTPSVTPINYGKRVAVHASSYSSILKELPEGEQSITRLRRKHVKLEKK</sequence>
<dbReference type="InterPro" id="IPR012340">
    <property type="entry name" value="NA-bd_OB-fold"/>
</dbReference>
<reference evidence="1 2" key="1">
    <citation type="journal article" date="2022" name="Nat. Genet.">
        <title>Improved pea reference genome and pan-genome highlight genomic features and evolutionary characteristics.</title>
        <authorList>
            <person name="Yang T."/>
            <person name="Liu R."/>
            <person name="Luo Y."/>
            <person name="Hu S."/>
            <person name="Wang D."/>
            <person name="Wang C."/>
            <person name="Pandey M.K."/>
            <person name="Ge S."/>
            <person name="Xu Q."/>
            <person name="Li N."/>
            <person name="Li G."/>
            <person name="Huang Y."/>
            <person name="Saxena R.K."/>
            <person name="Ji Y."/>
            <person name="Li M."/>
            <person name="Yan X."/>
            <person name="He Y."/>
            <person name="Liu Y."/>
            <person name="Wang X."/>
            <person name="Xiang C."/>
            <person name="Varshney R.K."/>
            <person name="Ding H."/>
            <person name="Gao S."/>
            <person name="Zong X."/>
        </authorList>
    </citation>
    <scope>NUCLEOTIDE SEQUENCE [LARGE SCALE GENOMIC DNA]</scope>
    <source>
        <strain evidence="1 2">cv. Zhongwan 6</strain>
    </source>
</reference>
<proteinExistence type="predicted"/>
<protein>
    <recommendedName>
        <fullName evidence="3">Replication factor A C-terminal domain-containing protein</fullName>
    </recommendedName>
</protein>
<name>A0A9D5B9U4_PEA</name>
<gene>
    <name evidence="1" type="ORF">KIW84_010482</name>
</gene>
<dbReference type="EMBL" id="JAMSHJ010000001">
    <property type="protein sequence ID" value="KAI5441037.1"/>
    <property type="molecule type" value="Genomic_DNA"/>
</dbReference>
<comment type="caution">
    <text evidence="1">The sequence shown here is derived from an EMBL/GenBank/DDBJ whole genome shotgun (WGS) entry which is preliminary data.</text>
</comment>
<evidence type="ECO:0000313" key="2">
    <source>
        <dbReference type="Proteomes" id="UP001058974"/>
    </source>
</evidence>
<evidence type="ECO:0000313" key="1">
    <source>
        <dbReference type="EMBL" id="KAI5441037.1"/>
    </source>
</evidence>
<keyword evidence="2" id="KW-1185">Reference proteome</keyword>
<organism evidence="1 2">
    <name type="scientific">Pisum sativum</name>
    <name type="common">Garden pea</name>
    <name type="synonym">Lathyrus oleraceus</name>
    <dbReference type="NCBI Taxonomy" id="3888"/>
    <lineage>
        <taxon>Eukaryota</taxon>
        <taxon>Viridiplantae</taxon>
        <taxon>Streptophyta</taxon>
        <taxon>Embryophyta</taxon>
        <taxon>Tracheophyta</taxon>
        <taxon>Spermatophyta</taxon>
        <taxon>Magnoliopsida</taxon>
        <taxon>eudicotyledons</taxon>
        <taxon>Gunneridae</taxon>
        <taxon>Pentapetalae</taxon>
        <taxon>rosids</taxon>
        <taxon>fabids</taxon>
        <taxon>Fabales</taxon>
        <taxon>Fabaceae</taxon>
        <taxon>Papilionoideae</taxon>
        <taxon>50 kb inversion clade</taxon>
        <taxon>NPAAA clade</taxon>
        <taxon>Hologalegina</taxon>
        <taxon>IRL clade</taxon>
        <taxon>Fabeae</taxon>
        <taxon>Lathyrus</taxon>
    </lineage>
</organism>
<dbReference type="SUPFAM" id="SSF50249">
    <property type="entry name" value="Nucleic acid-binding proteins"/>
    <property type="match status" value="1"/>
</dbReference>
<dbReference type="Gramene" id="Psat01G0048200-T1">
    <property type="protein sequence ID" value="KAI5441037.1"/>
    <property type="gene ID" value="KIW84_010482"/>
</dbReference>
<evidence type="ECO:0008006" key="3">
    <source>
        <dbReference type="Google" id="ProtNLM"/>
    </source>
</evidence>
<dbReference type="Gene3D" id="2.40.50.140">
    <property type="entry name" value="Nucleic acid-binding proteins"/>
    <property type="match status" value="1"/>
</dbReference>
<dbReference type="AlphaFoldDB" id="A0A9D5B9U4"/>
<dbReference type="Proteomes" id="UP001058974">
    <property type="component" value="Chromosome 1"/>
</dbReference>
<accession>A0A9D5B9U4</accession>